<feature type="domain" description="Penicillin-binding protein transpeptidase" evidence="12">
    <location>
        <begin position="310"/>
        <end position="545"/>
    </location>
</feature>
<dbReference type="GO" id="GO:0004180">
    <property type="term" value="F:carboxypeptidase activity"/>
    <property type="evidence" value="ECO:0007669"/>
    <property type="project" value="UniProtKB-KW"/>
</dbReference>
<dbReference type="Proteomes" id="UP000031623">
    <property type="component" value="Chromosome"/>
</dbReference>
<dbReference type="KEGG" id="tig:THII_3485"/>
<reference evidence="14 15" key="1">
    <citation type="journal article" date="2014" name="ISME J.">
        <title>Ecophysiology of Thioploca ingrica as revealed by the complete genome sequence supplemented with proteomic evidence.</title>
        <authorList>
            <person name="Kojima H."/>
            <person name="Ogura Y."/>
            <person name="Yamamoto N."/>
            <person name="Togashi T."/>
            <person name="Mori H."/>
            <person name="Watanabe T."/>
            <person name="Nemoto F."/>
            <person name="Kurokawa K."/>
            <person name="Hayashi T."/>
            <person name="Fukui M."/>
        </authorList>
    </citation>
    <scope>NUCLEOTIDE SEQUENCE [LARGE SCALE GENOMIC DNA]</scope>
</reference>
<evidence type="ECO:0000256" key="8">
    <source>
        <dbReference type="ARBA" id="ARBA00022801"/>
    </source>
</evidence>
<dbReference type="InterPro" id="IPR001264">
    <property type="entry name" value="Glyco_trans_51"/>
</dbReference>
<evidence type="ECO:0000256" key="5">
    <source>
        <dbReference type="ARBA" id="ARBA00022670"/>
    </source>
</evidence>
<evidence type="ECO:0000256" key="6">
    <source>
        <dbReference type="ARBA" id="ARBA00022676"/>
    </source>
</evidence>
<dbReference type="STRING" id="40754.THII_3485"/>
<dbReference type="GO" id="GO:0008658">
    <property type="term" value="F:penicillin binding"/>
    <property type="evidence" value="ECO:0007669"/>
    <property type="project" value="InterPro"/>
</dbReference>
<dbReference type="EMBL" id="AP014633">
    <property type="protein sequence ID" value="BAP57782.1"/>
    <property type="molecule type" value="Genomic_DNA"/>
</dbReference>
<dbReference type="InterPro" id="IPR023346">
    <property type="entry name" value="Lysozyme-like_dom_sf"/>
</dbReference>
<keyword evidence="6" id="KW-0328">Glycosyltransferase</keyword>
<dbReference type="AlphaFoldDB" id="A0A090ANR2"/>
<dbReference type="Gene3D" id="3.40.710.10">
    <property type="entry name" value="DD-peptidase/beta-lactamase superfamily"/>
    <property type="match status" value="1"/>
</dbReference>
<comment type="catalytic activity">
    <reaction evidence="11">
        <text>[GlcNAc-(1-&gt;4)-Mur2Ac(oyl-L-Ala-gamma-D-Glu-L-Lys-D-Ala-D-Ala)](n)-di-trans,octa-cis-undecaprenyl diphosphate + beta-D-GlcNAc-(1-&gt;4)-Mur2Ac(oyl-L-Ala-gamma-D-Glu-L-Lys-D-Ala-D-Ala)-di-trans,octa-cis-undecaprenyl diphosphate = [GlcNAc-(1-&gt;4)-Mur2Ac(oyl-L-Ala-gamma-D-Glu-L-Lys-D-Ala-D-Ala)](n+1)-di-trans,octa-cis-undecaprenyl diphosphate + di-trans,octa-cis-undecaprenyl diphosphate + H(+)</text>
        <dbReference type="Rhea" id="RHEA:23708"/>
        <dbReference type="Rhea" id="RHEA-COMP:9602"/>
        <dbReference type="Rhea" id="RHEA-COMP:9603"/>
        <dbReference type="ChEBI" id="CHEBI:15378"/>
        <dbReference type="ChEBI" id="CHEBI:58405"/>
        <dbReference type="ChEBI" id="CHEBI:60033"/>
        <dbReference type="ChEBI" id="CHEBI:78435"/>
        <dbReference type="EC" id="2.4.99.28"/>
    </reaction>
</comment>
<dbReference type="GO" id="GO:0008955">
    <property type="term" value="F:peptidoglycan glycosyltransferase activity"/>
    <property type="evidence" value="ECO:0007669"/>
    <property type="project" value="UniProtKB-EC"/>
</dbReference>
<dbReference type="InterPro" id="IPR001460">
    <property type="entry name" value="PCN-bd_Tpept"/>
</dbReference>
<keyword evidence="4" id="KW-0121">Carboxypeptidase</keyword>
<sequence length="735" mass="83017">MRKFIRVSLVTLLLGFSIVFGKTLLDLAPLPTTLSVTTSPIRKLQVLDRHAIPLIMTYQNDWNIYDYVPLHEIPELLQRIFLLAEDKRFYEHGGPDWRARWHALFQNILALRIVRGASTITEQTVRMLYLRPRTFWSHWLQGIEASRLERHFSKADILEFYLNQVPYANQRRGVVQAARYYFDRDLDTLNLKEMIALAVLIRAPSRLDLRRNKTEIEAPIVRLAQRLFELNLISNTDYQEILTTPLSLREASLPIQATHFVNYIYTSHAASPLPHLGRLYTTLDAKLQSFVQLILNQRIQELQNQNVSHGAVLVVDHQTNEVLAWVNSGRPSPEISGSQIDAVTIPRQPGSALKPFLYALALEKGWTAATLIDDAPLAEAVGVGLHDYRNYSRSYYGSLRLRDVLGNSLNIPAIRTIQFVSAQSFLQRLHQLGISSLTARSDYYGDGLALGNGGVTLLELVQAYTVLAYQGLFRPLKVLRNTSPTKAISVFTPEIASIIADILSDSDARRLEFGRGTLLRFPIQTAVKTGTSTDYRDAWAVGFNHHYTVGVWLGNLDQQPMSQVSGATGSALILRAIFAELNRYEETQPLFLSHKLVKVNICRTTGQLATPTCPSKLEWFIPGSQPVSSDQPELTPVKPLKKAFYLKQPTPDLQLAMDPRIPDEYEAFALMLSDTSLKVNSIEWVVDDEVIGTTVADTRQLLWPIKRGQHLAQAKVWTINAPEPMTTPTVRFYVK</sequence>
<dbReference type="InterPro" id="IPR050396">
    <property type="entry name" value="Glycosyltr_51/Transpeptidase"/>
</dbReference>
<dbReference type="SUPFAM" id="SSF53955">
    <property type="entry name" value="Lysozyme-like"/>
    <property type="match status" value="1"/>
</dbReference>
<feature type="domain" description="Glycosyl transferase family 51" evidence="13">
    <location>
        <begin position="62"/>
        <end position="218"/>
    </location>
</feature>
<dbReference type="PANTHER" id="PTHR32282:SF15">
    <property type="entry name" value="PENICILLIN-BINDING PROTEIN 1C"/>
    <property type="match status" value="1"/>
</dbReference>
<dbReference type="HOGENOM" id="CLU_006354_7_1_6"/>
<dbReference type="PANTHER" id="PTHR32282">
    <property type="entry name" value="BINDING PROTEIN TRANSPEPTIDASE, PUTATIVE-RELATED"/>
    <property type="match status" value="1"/>
</dbReference>
<dbReference type="SUPFAM" id="SSF56601">
    <property type="entry name" value="beta-lactamase/transpeptidase-like"/>
    <property type="match status" value="1"/>
</dbReference>
<comment type="similarity">
    <text evidence="3">In the N-terminal section; belongs to the glycosyltransferase 51 family.</text>
</comment>
<comment type="pathway">
    <text evidence="1">Cell wall biogenesis; peptidoglycan biosynthesis.</text>
</comment>
<keyword evidence="5" id="KW-0645">Protease</keyword>
<evidence type="ECO:0000256" key="9">
    <source>
        <dbReference type="ARBA" id="ARBA00023268"/>
    </source>
</evidence>
<dbReference type="GO" id="GO:0006508">
    <property type="term" value="P:proteolysis"/>
    <property type="evidence" value="ECO:0007669"/>
    <property type="project" value="UniProtKB-KW"/>
</dbReference>
<evidence type="ECO:0000313" key="15">
    <source>
        <dbReference type="Proteomes" id="UP000031623"/>
    </source>
</evidence>
<proteinExistence type="inferred from homology"/>
<evidence type="ECO:0000256" key="7">
    <source>
        <dbReference type="ARBA" id="ARBA00022679"/>
    </source>
</evidence>
<keyword evidence="8" id="KW-0378">Hydrolase</keyword>
<evidence type="ECO:0000313" key="14">
    <source>
        <dbReference type="EMBL" id="BAP57782.1"/>
    </source>
</evidence>
<dbReference type="InterPro" id="IPR036950">
    <property type="entry name" value="PBP_transglycosylase"/>
</dbReference>
<keyword evidence="7 14" id="KW-0808">Transferase</keyword>
<evidence type="ECO:0000256" key="2">
    <source>
        <dbReference type="ARBA" id="ARBA00007090"/>
    </source>
</evidence>
<dbReference type="Gene3D" id="1.10.3810.10">
    <property type="entry name" value="Biosynthetic peptidoglycan transglycosylase-like"/>
    <property type="match status" value="1"/>
</dbReference>
<dbReference type="GO" id="GO:0009252">
    <property type="term" value="P:peptidoglycan biosynthetic process"/>
    <property type="evidence" value="ECO:0007669"/>
    <property type="project" value="UniProtKB-UniPathway"/>
</dbReference>
<evidence type="ECO:0000256" key="4">
    <source>
        <dbReference type="ARBA" id="ARBA00022645"/>
    </source>
</evidence>
<evidence type="ECO:0000259" key="13">
    <source>
        <dbReference type="Pfam" id="PF00912"/>
    </source>
</evidence>
<organism evidence="14 15">
    <name type="scientific">Thioploca ingrica</name>
    <dbReference type="NCBI Taxonomy" id="40754"/>
    <lineage>
        <taxon>Bacteria</taxon>
        <taxon>Pseudomonadati</taxon>
        <taxon>Pseudomonadota</taxon>
        <taxon>Gammaproteobacteria</taxon>
        <taxon>Thiotrichales</taxon>
        <taxon>Thiotrichaceae</taxon>
        <taxon>Thioploca</taxon>
    </lineage>
</organism>
<dbReference type="Pfam" id="PF00905">
    <property type="entry name" value="Transpeptidase"/>
    <property type="match status" value="1"/>
</dbReference>
<gene>
    <name evidence="14" type="ORF">THII_3485</name>
</gene>
<evidence type="ECO:0000256" key="11">
    <source>
        <dbReference type="ARBA" id="ARBA00049902"/>
    </source>
</evidence>
<protein>
    <recommendedName>
        <fullName evidence="10">peptidoglycan glycosyltransferase</fullName>
        <ecNumber evidence="10">2.4.99.28</ecNumber>
    </recommendedName>
</protein>
<evidence type="ECO:0000259" key="12">
    <source>
        <dbReference type="Pfam" id="PF00905"/>
    </source>
</evidence>
<dbReference type="InterPro" id="IPR012338">
    <property type="entry name" value="Beta-lactam/transpept-like"/>
</dbReference>
<evidence type="ECO:0000256" key="3">
    <source>
        <dbReference type="ARBA" id="ARBA00007739"/>
    </source>
</evidence>
<dbReference type="Pfam" id="PF00912">
    <property type="entry name" value="Transgly"/>
    <property type="match status" value="1"/>
</dbReference>
<keyword evidence="15" id="KW-1185">Reference proteome</keyword>
<name>A0A090ANR2_9GAMM</name>
<accession>A0A090ANR2</accession>
<comment type="similarity">
    <text evidence="2">In the C-terminal section; belongs to the transpeptidase family.</text>
</comment>
<dbReference type="EC" id="2.4.99.28" evidence="10"/>
<evidence type="ECO:0000256" key="1">
    <source>
        <dbReference type="ARBA" id="ARBA00004752"/>
    </source>
</evidence>
<dbReference type="GO" id="GO:0030288">
    <property type="term" value="C:outer membrane-bounded periplasmic space"/>
    <property type="evidence" value="ECO:0007669"/>
    <property type="project" value="TreeGrafter"/>
</dbReference>
<dbReference type="UniPathway" id="UPA00219"/>
<keyword evidence="9" id="KW-0511">Multifunctional enzyme</keyword>
<evidence type="ECO:0000256" key="10">
    <source>
        <dbReference type="ARBA" id="ARBA00044770"/>
    </source>
</evidence>